<reference evidence="2" key="1">
    <citation type="submission" date="2014-09" db="EMBL/GenBank/DDBJ databases">
        <title>Genome sequence of the luminous mushroom Mycena chlorophos for searching fungal bioluminescence genes.</title>
        <authorList>
            <person name="Tanaka Y."/>
            <person name="Kasuga D."/>
            <person name="Oba Y."/>
            <person name="Hase S."/>
            <person name="Sato K."/>
            <person name="Oba Y."/>
            <person name="Sakakibara Y."/>
        </authorList>
    </citation>
    <scope>NUCLEOTIDE SEQUENCE</scope>
</reference>
<accession>A0ABQ0M674</accession>
<feature type="region of interest" description="Disordered" evidence="1">
    <location>
        <begin position="212"/>
        <end position="237"/>
    </location>
</feature>
<evidence type="ECO:0000256" key="1">
    <source>
        <dbReference type="SAM" id="MobiDB-lite"/>
    </source>
</evidence>
<evidence type="ECO:0000313" key="3">
    <source>
        <dbReference type="Proteomes" id="UP000815677"/>
    </source>
</evidence>
<dbReference type="EMBL" id="DF849776">
    <property type="protein sequence ID" value="GAT58815.1"/>
    <property type="molecule type" value="Genomic_DNA"/>
</dbReference>
<evidence type="ECO:0000313" key="2">
    <source>
        <dbReference type="EMBL" id="GAT58815.1"/>
    </source>
</evidence>
<sequence>MDDNSCSRCSSAVSSRSLPRIYWGAGAKPGEVRSAEFTSINQPLLNLTRQSLGSIRTHNSILDGVGKPRRPCVVLEAEPGTELVCLLCTFQGAVPPDVFRPFLIPVLTIGKERPSGDHIHSSPEWKHKDNHQQWLLAVPFAPLVEDLMELDGWSSAALPTGVFFDAEALAQIRVRSWETTEMWLDERKLNTAFAQDVKKYILEWETKTIANSRRSKHTHKTRPRSMATVPSGHRQSMTSAVSCGTQNVPYARASKQPLSITEAPAAAAVTSASAPRTTSKLRRTLGAISDNFSLYSNSSARSARSKHALKTPPALGAGTGARTNAFSVLAMDTVQE</sequence>
<protein>
    <submittedName>
        <fullName evidence="2">Uncharacterized protein</fullName>
    </submittedName>
</protein>
<organism evidence="2 3">
    <name type="scientific">Mycena chlorophos</name>
    <name type="common">Agaric fungus</name>
    <name type="synonym">Agaricus chlorophos</name>
    <dbReference type="NCBI Taxonomy" id="658473"/>
    <lineage>
        <taxon>Eukaryota</taxon>
        <taxon>Fungi</taxon>
        <taxon>Dikarya</taxon>
        <taxon>Basidiomycota</taxon>
        <taxon>Agaricomycotina</taxon>
        <taxon>Agaricomycetes</taxon>
        <taxon>Agaricomycetidae</taxon>
        <taxon>Agaricales</taxon>
        <taxon>Marasmiineae</taxon>
        <taxon>Mycenaceae</taxon>
        <taxon>Mycena</taxon>
    </lineage>
</organism>
<feature type="compositionally biased region" description="Basic residues" evidence="1">
    <location>
        <begin position="213"/>
        <end position="223"/>
    </location>
</feature>
<proteinExistence type="predicted"/>
<gene>
    <name evidence="2" type="ORF">MCHLO_15197</name>
</gene>
<name>A0ABQ0M674_MYCCL</name>
<keyword evidence="3" id="KW-1185">Reference proteome</keyword>
<dbReference type="Proteomes" id="UP000815677">
    <property type="component" value="Unassembled WGS sequence"/>
</dbReference>